<dbReference type="Gene3D" id="3.40.50.300">
    <property type="entry name" value="P-loop containing nucleotide triphosphate hydrolases"/>
    <property type="match status" value="1"/>
</dbReference>
<dbReference type="InterPro" id="IPR003593">
    <property type="entry name" value="AAA+_ATPase"/>
</dbReference>
<dbReference type="Pfam" id="PF00005">
    <property type="entry name" value="ABC_tran"/>
    <property type="match status" value="1"/>
</dbReference>
<dbReference type="InterPro" id="IPR017871">
    <property type="entry name" value="ABC_transporter-like_CS"/>
</dbReference>
<dbReference type="GO" id="GO:0016887">
    <property type="term" value="F:ATP hydrolysis activity"/>
    <property type="evidence" value="ECO:0007669"/>
    <property type="project" value="InterPro"/>
</dbReference>
<feature type="domain" description="ABC transporter" evidence="7">
    <location>
        <begin position="4"/>
        <end position="235"/>
    </location>
</feature>
<keyword evidence="3" id="KW-0547">Nucleotide-binding</keyword>
<keyword evidence="2" id="KW-1003">Cell membrane</keyword>
<dbReference type="FunFam" id="3.40.50.300:FF:000042">
    <property type="entry name" value="Maltose/maltodextrin ABC transporter, ATP-binding protein"/>
    <property type="match status" value="1"/>
</dbReference>
<dbReference type="SUPFAM" id="SSF50331">
    <property type="entry name" value="MOP-like"/>
    <property type="match status" value="1"/>
</dbReference>
<dbReference type="SUPFAM" id="SSF52540">
    <property type="entry name" value="P-loop containing nucleoside triphosphate hydrolases"/>
    <property type="match status" value="1"/>
</dbReference>
<dbReference type="PANTHER" id="PTHR43875">
    <property type="entry name" value="MALTODEXTRIN IMPORT ATP-BINDING PROTEIN MSMX"/>
    <property type="match status" value="1"/>
</dbReference>
<dbReference type="Gene3D" id="2.40.50.100">
    <property type="match status" value="1"/>
</dbReference>
<dbReference type="SMART" id="SM00382">
    <property type="entry name" value="AAA"/>
    <property type="match status" value="1"/>
</dbReference>
<protein>
    <submittedName>
        <fullName evidence="8">sn-glycerol-3-phosphate ABC transporter ATP-binding protein UgpC</fullName>
    </submittedName>
</protein>
<keyword evidence="1" id="KW-0813">Transport</keyword>
<dbReference type="PROSITE" id="PS50893">
    <property type="entry name" value="ABC_TRANSPORTER_2"/>
    <property type="match status" value="1"/>
</dbReference>
<sequence length="368" mass="40597">MAVLVLKSLAKRYDSGSVGVHSLNLEVRAGELMVLVGPSGSGKSTTLRLIAGLEIPTEGEIFISGALANPVPPRDRDIAMVFQDYALYPHLSVEQNLAFPLKMRKTPKHEIRSRVNEAAEMLGITDFLKRKPRELSGGQRQRVALGRALIRNPKVFLFDEPLSNLDASLRTQLRQEIKHIHDRLTATMVYVTHDQTEAMSLGQRIAVMNEGTIEQVGTPAEIYRQPETLFVARFFGNPPMNFLECQARSKSGLLEITCQEVTFSLRTPATQSQGSVPHTMTLGFRPEDVQLGKSTKDALAGTANVSMVEAMGAETFVHLEIATLKLLARTLGHIDIQSGSQIDFSISTDKLHLFDSSTGKRIHTRQPS</sequence>
<evidence type="ECO:0000256" key="1">
    <source>
        <dbReference type="ARBA" id="ARBA00022448"/>
    </source>
</evidence>
<dbReference type="EMBL" id="QZKI01000055">
    <property type="protein sequence ID" value="RJP71717.1"/>
    <property type="molecule type" value="Genomic_DNA"/>
</dbReference>
<dbReference type="InterPro" id="IPR027417">
    <property type="entry name" value="P-loop_NTPase"/>
</dbReference>
<dbReference type="InterPro" id="IPR008995">
    <property type="entry name" value="Mo/tungstate-bd_C_term_dom"/>
</dbReference>
<dbReference type="NCBIfam" id="NF008653">
    <property type="entry name" value="PRK11650.1"/>
    <property type="match status" value="1"/>
</dbReference>
<organism evidence="8 9">
    <name type="scientific">Candidatus Abyssobacteria bacterium SURF_17</name>
    <dbReference type="NCBI Taxonomy" id="2093361"/>
    <lineage>
        <taxon>Bacteria</taxon>
        <taxon>Pseudomonadati</taxon>
        <taxon>Candidatus Hydrogenedentota</taxon>
        <taxon>Candidatus Abyssobacteria</taxon>
    </lineage>
</organism>
<evidence type="ECO:0000313" key="8">
    <source>
        <dbReference type="EMBL" id="RJP71717.1"/>
    </source>
</evidence>
<dbReference type="Pfam" id="PF17912">
    <property type="entry name" value="OB_MalK"/>
    <property type="match status" value="1"/>
</dbReference>
<comment type="caution">
    <text evidence="8">The sequence shown here is derived from an EMBL/GenBank/DDBJ whole genome shotgun (WGS) entry which is preliminary data.</text>
</comment>
<reference evidence="8 9" key="1">
    <citation type="journal article" date="2017" name="ISME J.">
        <title>Energy and carbon metabolisms in a deep terrestrial subsurface fluid microbial community.</title>
        <authorList>
            <person name="Momper L."/>
            <person name="Jungbluth S.P."/>
            <person name="Lee M.D."/>
            <person name="Amend J.P."/>
        </authorList>
    </citation>
    <scope>NUCLEOTIDE SEQUENCE [LARGE SCALE GENOMIC DNA]</scope>
    <source>
        <strain evidence="8">SURF_17</strain>
    </source>
</reference>
<dbReference type="AlphaFoldDB" id="A0A419F1P0"/>
<gene>
    <name evidence="8" type="primary">ugpC</name>
    <name evidence="8" type="ORF">C4532_07165</name>
</gene>
<evidence type="ECO:0000256" key="3">
    <source>
        <dbReference type="ARBA" id="ARBA00022741"/>
    </source>
</evidence>
<dbReference type="InterPro" id="IPR040582">
    <property type="entry name" value="OB_MalK-like"/>
</dbReference>
<dbReference type="GO" id="GO:0005524">
    <property type="term" value="F:ATP binding"/>
    <property type="evidence" value="ECO:0007669"/>
    <property type="project" value="UniProtKB-KW"/>
</dbReference>
<dbReference type="Proteomes" id="UP000285961">
    <property type="component" value="Unassembled WGS sequence"/>
</dbReference>
<dbReference type="GO" id="GO:0008643">
    <property type="term" value="P:carbohydrate transport"/>
    <property type="evidence" value="ECO:0007669"/>
    <property type="project" value="InterPro"/>
</dbReference>
<evidence type="ECO:0000256" key="6">
    <source>
        <dbReference type="ARBA" id="ARBA00023136"/>
    </source>
</evidence>
<dbReference type="InterPro" id="IPR012340">
    <property type="entry name" value="NA-bd_OB-fold"/>
</dbReference>
<dbReference type="CDD" id="cd03301">
    <property type="entry name" value="ABC_MalK_N"/>
    <property type="match status" value="1"/>
</dbReference>
<dbReference type="GO" id="GO:0055052">
    <property type="term" value="C:ATP-binding cassette (ABC) transporter complex, substrate-binding subunit-containing"/>
    <property type="evidence" value="ECO:0007669"/>
    <property type="project" value="TreeGrafter"/>
</dbReference>
<evidence type="ECO:0000256" key="5">
    <source>
        <dbReference type="ARBA" id="ARBA00022967"/>
    </source>
</evidence>
<dbReference type="InterPro" id="IPR003439">
    <property type="entry name" value="ABC_transporter-like_ATP-bd"/>
</dbReference>
<proteinExistence type="predicted"/>
<keyword evidence="5" id="KW-1278">Translocase</keyword>
<evidence type="ECO:0000313" key="9">
    <source>
        <dbReference type="Proteomes" id="UP000285961"/>
    </source>
</evidence>
<evidence type="ECO:0000256" key="2">
    <source>
        <dbReference type="ARBA" id="ARBA00022475"/>
    </source>
</evidence>
<dbReference type="InterPro" id="IPR015855">
    <property type="entry name" value="ABC_transpr_MalK-like"/>
</dbReference>
<dbReference type="PROSITE" id="PS00211">
    <property type="entry name" value="ABC_TRANSPORTER_1"/>
    <property type="match status" value="1"/>
</dbReference>
<dbReference type="InterPro" id="IPR047641">
    <property type="entry name" value="ABC_transpr_MalK/UgpC-like"/>
</dbReference>
<evidence type="ECO:0000259" key="7">
    <source>
        <dbReference type="PROSITE" id="PS50893"/>
    </source>
</evidence>
<keyword evidence="6" id="KW-0472">Membrane</keyword>
<evidence type="ECO:0000256" key="4">
    <source>
        <dbReference type="ARBA" id="ARBA00022840"/>
    </source>
</evidence>
<dbReference type="PANTHER" id="PTHR43875:SF15">
    <property type="entry name" value="TREHALOSE IMPORT ATP-BINDING PROTEIN SUGC"/>
    <property type="match status" value="1"/>
</dbReference>
<keyword evidence="4 8" id="KW-0067">ATP-binding</keyword>
<name>A0A419F1P0_9BACT</name>
<dbReference type="Gene3D" id="2.40.50.140">
    <property type="entry name" value="Nucleic acid-binding proteins"/>
    <property type="match status" value="1"/>
</dbReference>
<dbReference type="GO" id="GO:0140359">
    <property type="term" value="F:ABC-type transporter activity"/>
    <property type="evidence" value="ECO:0007669"/>
    <property type="project" value="InterPro"/>
</dbReference>
<accession>A0A419F1P0</accession>